<gene>
    <name evidence="1" type="ORF">GCM10011354_12090</name>
</gene>
<dbReference type="Proteomes" id="UP000650511">
    <property type="component" value="Unassembled WGS sequence"/>
</dbReference>
<reference evidence="1" key="2">
    <citation type="submission" date="2020-09" db="EMBL/GenBank/DDBJ databases">
        <authorList>
            <person name="Sun Q."/>
            <person name="Zhou Y."/>
        </authorList>
    </citation>
    <scope>NUCLEOTIDE SEQUENCE</scope>
    <source>
        <strain evidence="1">CGMCC 1.14988</strain>
    </source>
</reference>
<keyword evidence="2" id="KW-1185">Reference proteome</keyword>
<dbReference type="OrthoDB" id="5244728at2"/>
<comment type="caution">
    <text evidence="1">The sequence shown here is derived from an EMBL/GenBank/DDBJ whole genome shotgun (WGS) entry which is preliminary data.</text>
</comment>
<reference evidence="1" key="1">
    <citation type="journal article" date="2014" name="Int. J. Syst. Evol. Microbiol.">
        <title>Complete genome sequence of Corynebacterium casei LMG S-19264T (=DSM 44701T), isolated from a smear-ripened cheese.</title>
        <authorList>
            <consortium name="US DOE Joint Genome Institute (JGI-PGF)"/>
            <person name="Walter F."/>
            <person name="Albersmeier A."/>
            <person name="Kalinowski J."/>
            <person name="Ruckert C."/>
        </authorList>
    </citation>
    <scope>NUCLEOTIDE SEQUENCE</scope>
    <source>
        <strain evidence="1">CGMCC 1.14988</strain>
    </source>
</reference>
<evidence type="ECO:0000313" key="1">
    <source>
        <dbReference type="EMBL" id="GGI05039.1"/>
    </source>
</evidence>
<evidence type="ECO:0000313" key="2">
    <source>
        <dbReference type="Proteomes" id="UP000650511"/>
    </source>
</evidence>
<organism evidence="1 2">
    <name type="scientific">Egicoccus halophilus</name>
    <dbReference type="NCBI Taxonomy" id="1670830"/>
    <lineage>
        <taxon>Bacteria</taxon>
        <taxon>Bacillati</taxon>
        <taxon>Actinomycetota</taxon>
        <taxon>Nitriliruptoria</taxon>
        <taxon>Egicoccales</taxon>
        <taxon>Egicoccaceae</taxon>
        <taxon>Egicoccus</taxon>
    </lineage>
</organism>
<dbReference type="RefSeq" id="WP_130649524.1">
    <property type="nucleotide sequence ID" value="NZ_BMHA01000004.1"/>
</dbReference>
<dbReference type="AlphaFoldDB" id="A0A8J3A6U8"/>
<name>A0A8J3A6U8_9ACTN</name>
<dbReference type="EMBL" id="BMHA01000004">
    <property type="protein sequence ID" value="GGI05039.1"/>
    <property type="molecule type" value="Genomic_DNA"/>
</dbReference>
<sequence>MERTVRLFLPLPGDPQPSLTAFLDEPLRWLPQGRRHERGLVSTLRAGGMAKSVLVQVGSPWVVGSTHWRSLRWDPINEDDGRPERLLPAFDGELGLHVLGPGRVTLILDGRYVPPGRSVGAALDGVALGRVAQRSLERYLEDLAENLQTAVPTPAGC</sequence>
<protein>
    <submittedName>
        <fullName evidence="1">Uncharacterized protein</fullName>
    </submittedName>
</protein>
<accession>A0A8J3A6U8</accession>
<proteinExistence type="predicted"/>